<evidence type="ECO:0008006" key="5">
    <source>
        <dbReference type="Google" id="ProtNLM"/>
    </source>
</evidence>
<evidence type="ECO:0000313" key="4">
    <source>
        <dbReference type="Proteomes" id="UP001497457"/>
    </source>
</evidence>
<keyword evidence="4" id="KW-1185">Reference proteome</keyword>
<gene>
    <name evidence="3" type="ORF">URODEC1_LOCUS117521</name>
</gene>
<sequence length="363" mass="41870">MHSSPSRRAAGPRSSVKSVSDEEMALAAAAAGARLLLSSVARRAAGPLSCAAYSAAGGNVEDSPLLRMSHLARFRERRALAVTDITATEWCEKQMEFVLEHGKPERTEAMKAGLDRHAQLEDEVVRRGGVAIRSAEELWSIRITDFLVGTNQLMFEGITREIPVFGVVEGLWMTGIVDEIRLPRNGISFQPILVDTKTRRRPKCPPEAQKRNGRLQMMCYKYLWDNLIAEKFPAENFFSYFDLDPRYLLSDDVKRYITSLGFNAKTFEDVSKYFKITCHTLWWLRSQEQLLLRYELQADDSLLEEYQFTYDARWFKDKIQEVFSFWQRSREPKFVTEEERWKCSICKFAPDCPMISSTSKCWH</sequence>
<dbReference type="Gene3D" id="3.90.320.10">
    <property type="match status" value="1"/>
</dbReference>
<evidence type="ECO:0000256" key="2">
    <source>
        <dbReference type="SAM" id="MobiDB-lite"/>
    </source>
</evidence>
<dbReference type="InterPro" id="IPR011604">
    <property type="entry name" value="PDDEXK-like_dom_sf"/>
</dbReference>
<dbReference type="PANTHER" id="PTHR14464">
    <property type="entry name" value="EXONUCLEASE V"/>
    <property type="match status" value="1"/>
</dbReference>
<dbReference type="AlphaFoldDB" id="A0ABC9GPY3"/>
<reference evidence="4" key="1">
    <citation type="submission" date="2024-06" db="EMBL/GenBank/DDBJ databases">
        <authorList>
            <person name="Ryan C."/>
        </authorList>
    </citation>
    <scope>NUCLEOTIDE SEQUENCE [LARGE SCALE GENOMIC DNA]</scope>
</reference>
<evidence type="ECO:0000313" key="3">
    <source>
        <dbReference type="EMBL" id="CAL5097202.1"/>
    </source>
</evidence>
<dbReference type="Pfam" id="PF09810">
    <property type="entry name" value="Exo5"/>
    <property type="match status" value="3"/>
</dbReference>
<dbReference type="EMBL" id="OZ075119">
    <property type="protein sequence ID" value="CAL5097202.1"/>
    <property type="molecule type" value="Genomic_DNA"/>
</dbReference>
<comment type="similarity">
    <text evidence="1">Belongs to the EXO5 family.</text>
</comment>
<dbReference type="InterPro" id="IPR019190">
    <property type="entry name" value="EXOV"/>
</dbReference>
<proteinExistence type="inferred from homology"/>
<feature type="region of interest" description="Disordered" evidence="2">
    <location>
        <begin position="1"/>
        <end position="20"/>
    </location>
</feature>
<dbReference type="Proteomes" id="UP001497457">
    <property type="component" value="Chromosome 9rd"/>
</dbReference>
<feature type="compositionally biased region" description="Low complexity" evidence="2">
    <location>
        <begin position="1"/>
        <end position="15"/>
    </location>
</feature>
<protein>
    <recommendedName>
        <fullName evidence="5">Exonuclease V, chloroplastic</fullName>
    </recommendedName>
</protein>
<dbReference type="PANTHER" id="PTHR14464:SF4">
    <property type="entry name" value="EXONUCLEASE V"/>
    <property type="match status" value="1"/>
</dbReference>
<evidence type="ECO:0000256" key="1">
    <source>
        <dbReference type="ARBA" id="ARBA00009797"/>
    </source>
</evidence>
<accession>A0ABC9GPY3</accession>
<name>A0ABC9GPY3_9POAL</name>
<reference evidence="3 4" key="2">
    <citation type="submission" date="2024-10" db="EMBL/GenBank/DDBJ databases">
        <authorList>
            <person name="Ryan C."/>
        </authorList>
    </citation>
    <scope>NUCLEOTIDE SEQUENCE [LARGE SCALE GENOMIC DNA]</scope>
</reference>
<organism evidence="3 4">
    <name type="scientific">Urochloa decumbens</name>
    <dbReference type="NCBI Taxonomy" id="240449"/>
    <lineage>
        <taxon>Eukaryota</taxon>
        <taxon>Viridiplantae</taxon>
        <taxon>Streptophyta</taxon>
        <taxon>Embryophyta</taxon>
        <taxon>Tracheophyta</taxon>
        <taxon>Spermatophyta</taxon>
        <taxon>Magnoliopsida</taxon>
        <taxon>Liliopsida</taxon>
        <taxon>Poales</taxon>
        <taxon>Poaceae</taxon>
        <taxon>PACMAD clade</taxon>
        <taxon>Panicoideae</taxon>
        <taxon>Panicodae</taxon>
        <taxon>Paniceae</taxon>
        <taxon>Melinidinae</taxon>
        <taxon>Urochloa</taxon>
    </lineage>
</organism>